<comment type="caution">
    <text evidence="11">The sequence shown here is derived from an EMBL/GenBank/DDBJ whole genome shotgun (WGS) entry which is preliminary data.</text>
</comment>
<feature type="non-terminal residue" evidence="11">
    <location>
        <position position="216"/>
    </location>
</feature>
<reference evidence="11" key="1">
    <citation type="submission" date="2021-02" db="EMBL/GenBank/DDBJ databases">
        <authorList>
            <person name="Nowell W R."/>
        </authorList>
    </citation>
    <scope>NUCLEOTIDE SEQUENCE</scope>
</reference>
<evidence type="ECO:0000256" key="1">
    <source>
        <dbReference type="ARBA" id="ARBA00004138"/>
    </source>
</evidence>
<gene>
    <name evidence="11" type="ORF">JYZ213_LOCUS45704</name>
</gene>
<keyword evidence="3" id="KW-0963">Cytoplasm</keyword>
<keyword evidence="7" id="KW-0206">Cytoskeleton</keyword>
<dbReference type="PANTHER" id="PTHR14885">
    <property type="entry name" value="CILIA- AND FLAGELLA-ASSOCIATED PROTEIN 43-RELATED"/>
    <property type="match status" value="1"/>
</dbReference>
<keyword evidence="5" id="KW-0677">Repeat</keyword>
<evidence type="ECO:0000256" key="8">
    <source>
        <dbReference type="ARBA" id="ARBA00023273"/>
    </source>
</evidence>
<evidence type="ECO:0000256" key="9">
    <source>
        <dbReference type="SAM" id="Coils"/>
    </source>
</evidence>
<evidence type="ECO:0000256" key="4">
    <source>
        <dbReference type="ARBA" id="ARBA00022574"/>
    </source>
</evidence>
<evidence type="ECO:0000256" key="6">
    <source>
        <dbReference type="ARBA" id="ARBA00023054"/>
    </source>
</evidence>
<dbReference type="Proteomes" id="UP000663845">
    <property type="component" value="Unassembled WGS sequence"/>
</dbReference>
<feature type="non-terminal residue" evidence="11">
    <location>
        <position position="1"/>
    </location>
</feature>
<evidence type="ECO:0000256" key="2">
    <source>
        <dbReference type="ARBA" id="ARBA00004245"/>
    </source>
</evidence>
<dbReference type="PANTHER" id="PTHR14885:SF3">
    <property type="entry name" value="CILIA- AND FLAGELLA-ASSOCIATED PROTEIN 44"/>
    <property type="match status" value="1"/>
</dbReference>
<dbReference type="GO" id="GO:0005929">
    <property type="term" value="C:cilium"/>
    <property type="evidence" value="ECO:0007669"/>
    <property type="project" value="UniProtKB-SubCell"/>
</dbReference>
<evidence type="ECO:0000256" key="3">
    <source>
        <dbReference type="ARBA" id="ARBA00022490"/>
    </source>
</evidence>
<organism evidence="11 12">
    <name type="scientific">Adineta steineri</name>
    <dbReference type="NCBI Taxonomy" id="433720"/>
    <lineage>
        <taxon>Eukaryota</taxon>
        <taxon>Metazoa</taxon>
        <taxon>Spiralia</taxon>
        <taxon>Gnathifera</taxon>
        <taxon>Rotifera</taxon>
        <taxon>Eurotatoria</taxon>
        <taxon>Bdelloidea</taxon>
        <taxon>Adinetida</taxon>
        <taxon>Adinetidae</taxon>
        <taxon>Adineta</taxon>
    </lineage>
</organism>
<evidence type="ECO:0000313" key="11">
    <source>
        <dbReference type="EMBL" id="CAF1540982.1"/>
    </source>
</evidence>
<keyword evidence="6 9" id="KW-0175">Coiled coil</keyword>
<sequence>TDGTVFFFHFTPKGLNPIGFVNVKEEITYMTWTPAQYDKARLLVCLKNGIVYEFEGPGGIKFDTSVSYSIESQLPVRIFRFRSIKSRLRHEEELERKRKEEEERQKKLEEERRLRGIEKKEKVEEEEEEVIPDIVPEIKDVNTEGDKADKTIEPEEEDEEGKKEEDDWKPYIPETPSAALFAVYTSPDTFWLSMDDYDAGYLYHCQLGNKDDRFQY</sequence>
<feature type="compositionally biased region" description="Basic and acidic residues" evidence="10">
    <location>
        <begin position="142"/>
        <end position="153"/>
    </location>
</feature>
<feature type="compositionally biased region" description="Basic and acidic residues" evidence="10">
    <location>
        <begin position="160"/>
        <end position="169"/>
    </location>
</feature>
<name>A0A815W9J3_9BILA</name>
<dbReference type="EMBL" id="CAJNOG010004395">
    <property type="protein sequence ID" value="CAF1540982.1"/>
    <property type="molecule type" value="Genomic_DNA"/>
</dbReference>
<feature type="region of interest" description="Disordered" evidence="10">
    <location>
        <begin position="142"/>
        <end position="171"/>
    </location>
</feature>
<accession>A0A815W9J3</accession>
<keyword evidence="8" id="KW-0966">Cell projection</keyword>
<evidence type="ECO:0000256" key="7">
    <source>
        <dbReference type="ARBA" id="ARBA00023212"/>
    </source>
</evidence>
<keyword evidence="4" id="KW-0853">WD repeat</keyword>
<protein>
    <submittedName>
        <fullName evidence="11">Uncharacterized protein</fullName>
    </submittedName>
</protein>
<dbReference type="GO" id="GO:0005856">
    <property type="term" value="C:cytoskeleton"/>
    <property type="evidence" value="ECO:0007669"/>
    <property type="project" value="UniProtKB-SubCell"/>
</dbReference>
<evidence type="ECO:0000256" key="10">
    <source>
        <dbReference type="SAM" id="MobiDB-lite"/>
    </source>
</evidence>
<feature type="coiled-coil region" evidence="9">
    <location>
        <begin position="84"/>
        <end position="127"/>
    </location>
</feature>
<dbReference type="AlphaFoldDB" id="A0A815W9J3"/>
<evidence type="ECO:0000313" key="12">
    <source>
        <dbReference type="Proteomes" id="UP000663845"/>
    </source>
</evidence>
<comment type="subcellular location">
    <subcellularLocation>
        <location evidence="1">Cell projection</location>
        <location evidence="1">Cilium</location>
    </subcellularLocation>
    <subcellularLocation>
        <location evidence="2">Cytoplasm</location>
        <location evidence="2">Cytoskeleton</location>
    </subcellularLocation>
</comment>
<proteinExistence type="predicted"/>
<evidence type="ECO:0000256" key="5">
    <source>
        <dbReference type="ARBA" id="ARBA00022737"/>
    </source>
</evidence>